<dbReference type="InterPro" id="IPR006500">
    <property type="entry name" value="Helicase_put_C_phage/plasmid"/>
</dbReference>
<dbReference type="Gene3D" id="3.40.50.300">
    <property type="entry name" value="P-loop containing nucleotide triphosphate hydrolases"/>
    <property type="match status" value="1"/>
</dbReference>
<dbReference type="InterPro" id="IPR027417">
    <property type="entry name" value="P-loop_NTPase"/>
</dbReference>
<gene>
    <name evidence="4" type="ORF">B8W67_08220</name>
</gene>
<dbReference type="GO" id="GO:0005524">
    <property type="term" value="F:ATP binding"/>
    <property type="evidence" value="ECO:0007669"/>
    <property type="project" value="UniProtKB-KW"/>
</dbReference>
<dbReference type="InterPro" id="IPR014818">
    <property type="entry name" value="Phage/plasmid_primase_P4_C"/>
</dbReference>
<organism evidence="4 5">
    <name type="scientific">Mycolicibacillus koreensis</name>
    <dbReference type="NCBI Taxonomy" id="1069220"/>
    <lineage>
        <taxon>Bacteria</taxon>
        <taxon>Bacillati</taxon>
        <taxon>Actinomycetota</taxon>
        <taxon>Actinomycetes</taxon>
        <taxon>Mycobacteriales</taxon>
        <taxon>Mycobacteriaceae</taxon>
        <taxon>Mycolicibacillus</taxon>
    </lineage>
</organism>
<dbReference type="SUPFAM" id="SSF56747">
    <property type="entry name" value="Prim-pol domain"/>
    <property type="match status" value="1"/>
</dbReference>
<dbReference type="PANTHER" id="PTHR35372:SF2">
    <property type="entry name" value="SF3 HELICASE DOMAIN-CONTAINING PROTEIN"/>
    <property type="match status" value="1"/>
</dbReference>
<keyword evidence="1" id="KW-0547">Nucleotide-binding</keyword>
<dbReference type="InterPro" id="IPR014015">
    <property type="entry name" value="Helicase_SF3_DNA-vir"/>
</dbReference>
<dbReference type="AlphaFoldDB" id="A0A7I7SCE8"/>
<comment type="caution">
    <text evidence="4">The sequence shown here is derived from an EMBL/GenBank/DDBJ whole genome shotgun (WGS) entry which is preliminary data.</text>
</comment>
<dbReference type="CDD" id="cd04859">
    <property type="entry name" value="Prim_Pol"/>
    <property type="match status" value="1"/>
</dbReference>
<dbReference type="InterPro" id="IPR045455">
    <property type="entry name" value="NrS-1_pol-like_helicase"/>
</dbReference>
<protein>
    <submittedName>
        <fullName evidence="4">Uncharacterized protein</fullName>
    </submittedName>
</protein>
<keyword evidence="3" id="KW-0067">ATP-binding</keyword>
<evidence type="ECO:0000313" key="5">
    <source>
        <dbReference type="Proteomes" id="UP000193577"/>
    </source>
</evidence>
<reference evidence="4 5" key="1">
    <citation type="submission" date="2017-04" db="EMBL/GenBank/DDBJ databases">
        <title>The new phylogeny of genus Mycobacterium.</title>
        <authorList>
            <person name="Tortoli E."/>
            <person name="Trovato A."/>
            <person name="Cirillo D.M."/>
        </authorList>
    </citation>
    <scope>NUCLEOTIDE SEQUENCE [LARGE SCALE GENOMIC DNA]</scope>
    <source>
        <strain evidence="4 5">KCTC 19819</strain>
    </source>
</reference>
<dbReference type="InterPro" id="IPR015330">
    <property type="entry name" value="DNA_primase/pol_bifunc_N"/>
</dbReference>
<dbReference type="NCBIfam" id="TIGR01613">
    <property type="entry name" value="primase_Cterm"/>
    <property type="match status" value="1"/>
</dbReference>
<keyword evidence="5" id="KW-1185">Reference proteome</keyword>
<evidence type="ECO:0000256" key="1">
    <source>
        <dbReference type="ARBA" id="ARBA00022741"/>
    </source>
</evidence>
<dbReference type="Pfam" id="PF09250">
    <property type="entry name" value="Prim-Pol"/>
    <property type="match status" value="1"/>
</dbReference>
<keyword evidence="2" id="KW-0378">Hydrolase</keyword>
<dbReference type="Proteomes" id="UP000193577">
    <property type="component" value="Unassembled WGS sequence"/>
</dbReference>
<dbReference type="RefSeq" id="WP_085303371.1">
    <property type="nucleotide sequence ID" value="NZ_AP022594.1"/>
</dbReference>
<evidence type="ECO:0000256" key="2">
    <source>
        <dbReference type="ARBA" id="ARBA00022801"/>
    </source>
</evidence>
<dbReference type="SMART" id="SM00885">
    <property type="entry name" value="D5_N"/>
    <property type="match status" value="1"/>
</dbReference>
<proteinExistence type="predicted"/>
<name>A0A7I7SCE8_9MYCO</name>
<dbReference type="InterPro" id="IPR051620">
    <property type="entry name" value="ORF904-like_C"/>
</dbReference>
<dbReference type="GO" id="GO:0016787">
    <property type="term" value="F:hydrolase activity"/>
    <property type="evidence" value="ECO:0007669"/>
    <property type="project" value="UniProtKB-KW"/>
</dbReference>
<dbReference type="Pfam" id="PF19263">
    <property type="entry name" value="DUF5906"/>
    <property type="match status" value="1"/>
</dbReference>
<dbReference type="PROSITE" id="PS51206">
    <property type="entry name" value="SF3_HELICASE_1"/>
    <property type="match status" value="1"/>
</dbReference>
<dbReference type="OrthoDB" id="9763644at2"/>
<dbReference type="EMBL" id="NCXO01000013">
    <property type="protein sequence ID" value="OSC34129.1"/>
    <property type="molecule type" value="Genomic_DNA"/>
</dbReference>
<evidence type="ECO:0000256" key="3">
    <source>
        <dbReference type="ARBA" id="ARBA00022840"/>
    </source>
</evidence>
<dbReference type="SMART" id="SM00943">
    <property type="entry name" value="Prim-Pol"/>
    <property type="match status" value="1"/>
</dbReference>
<sequence length="875" mass="95152">MDTTYPSAAGRGGGLCCDADELHIPDIDPDDDVLTAAITYAAAGWYVLPVRRGTKNPGSRVGKGWHTQSSRDIEQITAWFAGTDDGIALHVGRSGALVFDVDAPDYLTDELTAHLDGAPYQSTRPVTPGRGHYVYRQPLGRTIGNSTGGLGNGWGEVRGLNGVIIVAPSVHPDEDGEYQWERTGTVPVLPSALAEKLTDGSSAEDAATDTQVTEFLAAHTRSERPDILAGFVKHCAERIAAGESRHGTLTAVLAGAMKEARAGFYPAQLATDTLRELFVTAAMKDPISSKQKPARTSRQAHAEFNGMLAWAIGQARAADIDAIRQRVAEKMPEADLDVLSVSLDPPTADLGRDTGNGQDGGDPKMPGQARFTDAGLAEIAAEKVLRGKFIRARGIGWHRWTSTHWQECGDGPPTEAIRRFVMGRIRFFAKKLAADPANNDYDEAIKSWKPVASRNRITSVLALAGNMVENEPDCLDADPDLLNTPGGIVDLRTGALTPHDPAKLMTKITKGSYRLNDGGTPYTHPDVEQALTALPDDERAWFQRRIGQAITGRPTPDGVVPVLQGGGENGKSALTTGGLVPALGGYATMASAKLFAATEKGSEHSTEVADLRGRRLVVGEELTEGRSLNMTVLKRIMDTPRIKARYIRQDNIEFAATHSLFITTNHRPVIAETDHGTWRRLALVIFPYTYRKTDDDVVLDTDRRGDPLLKQRIADGDDGQHDALVTWAVQGAVACYADPSTALLPTEKIAADTRDWRAETDRVLGYWCERLIPDDGTVILVEDLLTDFNDWLSSGGHHPWPVETFTARFANHTETQGNRVEKRRIRNPRKVSHRYGGDTAITGQARVWAGMRFRRAEDEMAANAKKIDPLATDIA</sequence>
<dbReference type="Pfam" id="PF08706">
    <property type="entry name" value="D5_N"/>
    <property type="match status" value="1"/>
</dbReference>
<evidence type="ECO:0000313" key="4">
    <source>
        <dbReference type="EMBL" id="OSC34129.1"/>
    </source>
</evidence>
<dbReference type="PANTHER" id="PTHR35372">
    <property type="entry name" value="ATP BINDING PROTEIN-RELATED"/>
    <property type="match status" value="1"/>
</dbReference>
<accession>A0A7I7SCE8</accession>